<evidence type="ECO:0000313" key="7">
    <source>
        <dbReference type="EMBL" id="EDV24508.1"/>
    </source>
</evidence>
<dbReference type="GO" id="GO:0035299">
    <property type="term" value="F:inositol-1,3,4,5,6-pentakisphosphate 2-kinase activity"/>
    <property type="evidence" value="ECO:0007669"/>
    <property type="project" value="UniProtKB-EC"/>
</dbReference>
<evidence type="ECO:0000256" key="4">
    <source>
        <dbReference type="ARBA" id="ARBA00046365"/>
    </source>
</evidence>
<feature type="domain" description="J" evidence="6">
    <location>
        <begin position="285"/>
        <end position="349"/>
    </location>
</feature>
<name>B3RXY4_TRIAD</name>
<dbReference type="KEGG" id="tad:TRIADDRAFT_56372"/>
<dbReference type="InterPro" id="IPR009286">
    <property type="entry name" value="Ins_P5_2-kin"/>
</dbReference>
<dbReference type="GO" id="GO:0036503">
    <property type="term" value="P:ERAD pathway"/>
    <property type="evidence" value="ECO:0000318"/>
    <property type="project" value="GO_Central"/>
</dbReference>
<dbReference type="PROSITE" id="PS00636">
    <property type="entry name" value="DNAJ_1"/>
    <property type="match status" value="1"/>
</dbReference>
<keyword evidence="5" id="KW-0418">Kinase</keyword>
<dbReference type="GO" id="GO:0051787">
    <property type="term" value="F:misfolded protein binding"/>
    <property type="evidence" value="ECO:0000318"/>
    <property type="project" value="GO_Central"/>
</dbReference>
<dbReference type="InterPro" id="IPR051948">
    <property type="entry name" value="Hsp70_co-chaperone_J-domain"/>
</dbReference>
<dbReference type="SMART" id="SM00271">
    <property type="entry name" value="DnaJ"/>
    <property type="match status" value="1"/>
</dbReference>
<dbReference type="STRING" id="10228.B3RXY4"/>
<evidence type="ECO:0000256" key="3">
    <source>
        <dbReference type="ARBA" id="ARBA00045428"/>
    </source>
</evidence>
<dbReference type="SUPFAM" id="SSF46565">
    <property type="entry name" value="Chaperone J-domain"/>
    <property type="match status" value="1"/>
</dbReference>
<dbReference type="OrthoDB" id="445556at2759"/>
<dbReference type="AlphaFoldDB" id="B3RXY4"/>
<gene>
    <name evidence="7" type="ORF">TRIADDRAFT_56372</name>
</gene>
<keyword evidence="5" id="KW-0547">Nucleotide-binding</keyword>
<dbReference type="Pfam" id="PF00226">
    <property type="entry name" value="DnaJ"/>
    <property type="match status" value="1"/>
</dbReference>
<reference evidence="7 8" key="1">
    <citation type="journal article" date="2008" name="Nature">
        <title>The Trichoplax genome and the nature of placozoans.</title>
        <authorList>
            <person name="Srivastava M."/>
            <person name="Begovic E."/>
            <person name="Chapman J."/>
            <person name="Putnam N.H."/>
            <person name="Hellsten U."/>
            <person name="Kawashima T."/>
            <person name="Kuo A."/>
            <person name="Mitros T."/>
            <person name="Salamov A."/>
            <person name="Carpenter M.L."/>
            <person name="Signorovitch A.Y."/>
            <person name="Moreno M.A."/>
            <person name="Kamm K."/>
            <person name="Grimwood J."/>
            <person name="Schmutz J."/>
            <person name="Shapiro H."/>
            <person name="Grigoriev I.V."/>
            <person name="Buss L.W."/>
            <person name="Schierwater B."/>
            <person name="Dellaporta S.L."/>
            <person name="Rokhsar D.S."/>
        </authorList>
    </citation>
    <scope>NUCLEOTIDE SEQUENCE [LARGE SCALE GENOMIC DNA]</scope>
    <source>
        <strain evidence="7 8">Grell-BS-1999</strain>
    </source>
</reference>
<comment type="similarity">
    <text evidence="1">Belongs to the IPK1 type 2 family.</text>
</comment>
<dbReference type="Gene3D" id="3.30.200.110">
    <property type="entry name" value="Inositol-pentakisphosphate 2-kinase, N-lobe"/>
    <property type="match status" value="1"/>
</dbReference>
<evidence type="ECO:0000256" key="1">
    <source>
        <dbReference type="ARBA" id="ARBA00007229"/>
    </source>
</evidence>
<dbReference type="InterPro" id="IPR018253">
    <property type="entry name" value="DnaJ_domain_CS"/>
</dbReference>
<dbReference type="Proteomes" id="UP000009022">
    <property type="component" value="Unassembled WGS sequence"/>
</dbReference>
<dbReference type="InterPro" id="IPR001623">
    <property type="entry name" value="DnaJ_domain"/>
</dbReference>
<evidence type="ECO:0000256" key="5">
    <source>
        <dbReference type="RuleBase" id="RU364126"/>
    </source>
</evidence>
<dbReference type="RefSeq" id="XP_002112398.1">
    <property type="nucleotide sequence ID" value="XM_002112362.1"/>
</dbReference>
<dbReference type="CTD" id="6754043"/>
<keyword evidence="5" id="KW-0808">Transferase</keyword>
<keyword evidence="8" id="KW-1185">Reference proteome</keyword>
<dbReference type="HOGENOM" id="CLU_524142_0_0_1"/>
<comment type="subunit">
    <text evidence="4">Interacts with HSPA5/BiP; interaction is direct. Interacts with ERN1/IRE1 (via the luminal region). Interacts with DERL1.</text>
</comment>
<dbReference type="GO" id="GO:0051087">
    <property type="term" value="F:protein-folding chaperone binding"/>
    <property type="evidence" value="ECO:0000318"/>
    <property type="project" value="GO_Central"/>
</dbReference>
<comment type="function">
    <text evidence="3">Co-chaperone for Hsp70 protein HSPA5/BiP that acts as a key repressor of the ERN1/IRE1-mediated unfolded protein response (UPR). J domain-containing co-chaperones stimulate the ATPase activity of Hsp70 proteins and are required for efficient substrate recognition by Hsp70 proteins. In the unstressed endoplasmic reticulum, interacts with the luminal region of ERN1/IRE1 and selectively recruits HSPA5/BiP: HSPA5/BiP disrupts the dimerization of the active ERN1/IRE1 luminal region, thereby inactivating ERN1/IRE1. Also involved in endoplasmic reticulum-associated degradation (ERAD) of misfolded proteins. Required for survival of B-cell progenitors and normal antibody production.</text>
</comment>
<dbReference type="PANTHER" id="PTHR44360:SF1">
    <property type="entry name" value="DNAJ HOMOLOG SUBFAMILY B MEMBER 9"/>
    <property type="match status" value="1"/>
</dbReference>
<dbReference type="InParanoid" id="B3RXY4"/>
<dbReference type="EMBL" id="DS985245">
    <property type="protein sequence ID" value="EDV24508.1"/>
    <property type="molecule type" value="Genomic_DNA"/>
</dbReference>
<comment type="function">
    <text evidence="5">Phosphorylates Ins(1,3,4,5,6)P5 at position 2 to form Ins(1,2,3,4,5,6)P6 (InsP6 or phytate).</text>
</comment>
<protein>
    <recommendedName>
        <fullName evidence="5">Inositol-pentakisphosphate 2-kinase</fullName>
        <ecNumber evidence="5">2.7.1.158</ecNumber>
    </recommendedName>
</protein>
<dbReference type="Gene3D" id="1.10.287.110">
    <property type="entry name" value="DnaJ domain"/>
    <property type="match status" value="1"/>
</dbReference>
<evidence type="ECO:0000313" key="8">
    <source>
        <dbReference type="Proteomes" id="UP000009022"/>
    </source>
</evidence>
<proteinExistence type="inferred from homology"/>
<dbReference type="EC" id="2.7.1.158" evidence="5"/>
<dbReference type="InterPro" id="IPR043001">
    <property type="entry name" value="IP5_2-K_N_lobe"/>
</dbReference>
<dbReference type="PANTHER" id="PTHR44360">
    <property type="entry name" value="DNAJ HOMOLOG SUBFAMILY B MEMBER 9"/>
    <property type="match status" value="1"/>
</dbReference>
<dbReference type="PhylomeDB" id="B3RXY4"/>
<dbReference type="InterPro" id="IPR036869">
    <property type="entry name" value="J_dom_sf"/>
</dbReference>
<accession>B3RXY4</accession>
<comment type="catalytic activity">
    <reaction evidence="5">
        <text>1D-myo-inositol 1,3,4,5,6-pentakisphosphate + ATP = 1D-myo-inositol hexakisphosphate + ADP + H(+)</text>
        <dbReference type="Rhea" id="RHEA:20313"/>
        <dbReference type="ChEBI" id="CHEBI:15378"/>
        <dbReference type="ChEBI" id="CHEBI:30616"/>
        <dbReference type="ChEBI" id="CHEBI:57733"/>
        <dbReference type="ChEBI" id="CHEBI:58130"/>
        <dbReference type="ChEBI" id="CHEBI:456216"/>
        <dbReference type="EC" id="2.7.1.158"/>
    </reaction>
</comment>
<dbReference type="PRINTS" id="PR00625">
    <property type="entry name" value="JDOMAIN"/>
</dbReference>
<sequence>MNVDSRFFAERKWAYKGEGNAHVVLASHDGFVVRLLKNRRDGQISRRSQDAVKYYNIVGPQFIDPSYLPEMRLVTVPKDFFGVVEDVCRKQRPDYRLDTNIAMNATATVMPDVCFVRERSRISEVKKLGNVAQMKDKTIPTFCVEIKDGILIYEDNSAYESLDTILHEWFSNSKNSCKNLGATTENFREIIARILVSDQACGTIDINGKQSVNSNCILNQILCAQRLGETDIEDIYPLFLKLEHEMTKSKTVAEAMQQLECFDSASWKYLNVFIDELVECNRSKSLYDILGIRRDASDKEVKRAFRKLAIKYHPDKNKDKDSEKKFIEISKAYQILSDKGRRRYYDRYGTADAPVPGEGSYPSQDEPSFQNSAEFPDVDGFSGSKYTFFGDQDKYFDDDQLHTKDNYNYNRRGWKRKQFFSFDDLLNDDLFEDKLFHGDESIGDSFFTNFKSRFSGGRHFFNIHGPFQDDFFGNSEADAKKIHPDRRQDRFTEEFSNDESTCKTVTKRIGNIVTTETSCS</sequence>
<evidence type="ECO:0000256" key="2">
    <source>
        <dbReference type="ARBA" id="ARBA00023186"/>
    </source>
</evidence>
<keyword evidence="5" id="KW-0067">ATP-binding</keyword>
<dbReference type="GO" id="GO:0005524">
    <property type="term" value="F:ATP binding"/>
    <property type="evidence" value="ECO:0007669"/>
    <property type="project" value="UniProtKB-KW"/>
</dbReference>
<evidence type="ECO:0000259" key="6">
    <source>
        <dbReference type="PROSITE" id="PS50076"/>
    </source>
</evidence>
<dbReference type="Pfam" id="PF06090">
    <property type="entry name" value="Ins_P5_2-kin"/>
    <property type="match status" value="1"/>
</dbReference>
<comment type="domain">
    <text evidence="5">The EXKPK motif is conserved in inositol-pentakisphosphate 2-kinases of both family 1 and 2.</text>
</comment>
<keyword evidence="2" id="KW-0143">Chaperone</keyword>
<dbReference type="eggNOG" id="KOG0714">
    <property type="taxonomic scope" value="Eukaryota"/>
</dbReference>
<dbReference type="PROSITE" id="PS50076">
    <property type="entry name" value="DNAJ_2"/>
    <property type="match status" value="1"/>
</dbReference>
<dbReference type="CDD" id="cd06257">
    <property type="entry name" value="DnaJ"/>
    <property type="match status" value="1"/>
</dbReference>
<dbReference type="GO" id="GO:0005783">
    <property type="term" value="C:endoplasmic reticulum"/>
    <property type="evidence" value="ECO:0000318"/>
    <property type="project" value="GO_Central"/>
</dbReference>
<dbReference type="GeneID" id="6754043"/>
<organism evidence="7 8">
    <name type="scientific">Trichoplax adhaerens</name>
    <name type="common">Trichoplax reptans</name>
    <dbReference type="NCBI Taxonomy" id="10228"/>
    <lineage>
        <taxon>Eukaryota</taxon>
        <taxon>Metazoa</taxon>
        <taxon>Placozoa</taxon>
        <taxon>Uniplacotomia</taxon>
        <taxon>Trichoplacea</taxon>
        <taxon>Trichoplacidae</taxon>
        <taxon>Trichoplax</taxon>
    </lineage>
</organism>